<feature type="compositionally biased region" description="Basic residues" evidence="1">
    <location>
        <begin position="1"/>
        <end position="13"/>
    </location>
</feature>
<keyword evidence="4" id="KW-1185">Reference proteome</keyword>
<evidence type="ECO:0000313" key="3">
    <source>
        <dbReference type="EMBL" id="KAG7342777.1"/>
    </source>
</evidence>
<dbReference type="EMBL" id="JAGRRH010000024">
    <property type="protein sequence ID" value="KAG7342777.1"/>
    <property type="molecule type" value="Genomic_DNA"/>
</dbReference>
<reference evidence="3" key="2">
    <citation type="submission" date="2021-04" db="EMBL/GenBank/DDBJ databases">
        <authorList>
            <person name="Podell S."/>
        </authorList>
    </citation>
    <scope>NUCLEOTIDE SEQUENCE</scope>
    <source>
        <strain evidence="3">Hildebrandi</strain>
    </source>
</reference>
<name>A0A9K3PCL6_9STRA</name>
<organism evidence="3 4">
    <name type="scientific">Nitzschia inconspicua</name>
    <dbReference type="NCBI Taxonomy" id="303405"/>
    <lineage>
        <taxon>Eukaryota</taxon>
        <taxon>Sar</taxon>
        <taxon>Stramenopiles</taxon>
        <taxon>Ochrophyta</taxon>
        <taxon>Bacillariophyta</taxon>
        <taxon>Bacillariophyceae</taxon>
        <taxon>Bacillariophycidae</taxon>
        <taxon>Bacillariales</taxon>
        <taxon>Bacillariaceae</taxon>
        <taxon>Nitzschia</taxon>
    </lineage>
</organism>
<evidence type="ECO:0000313" key="2">
    <source>
        <dbReference type="EMBL" id="KAG7338657.1"/>
    </source>
</evidence>
<evidence type="ECO:0000256" key="1">
    <source>
        <dbReference type="SAM" id="MobiDB-lite"/>
    </source>
</evidence>
<dbReference type="Proteomes" id="UP000693970">
    <property type="component" value="Unassembled WGS sequence"/>
</dbReference>
<feature type="region of interest" description="Disordered" evidence="1">
    <location>
        <begin position="1"/>
        <end position="21"/>
    </location>
</feature>
<reference evidence="3" key="1">
    <citation type="journal article" date="2021" name="Sci. Rep.">
        <title>Diploid genomic architecture of Nitzschia inconspicua, an elite biomass production diatom.</title>
        <authorList>
            <person name="Oliver A."/>
            <person name="Podell S."/>
            <person name="Pinowska A."/>
            <person name="Traller J.C."/>
            <person name="Smith S.R."/>
            <person name="McClure R."/>
            <person name="Beliaev A."/>
            <person name="Bohutskyi P."/>
            <person name="Hill E.A."/>
            <person name="Rabines A."/>
            <person name="Zheng H."/>
            <person name="Allen L.Z."/>
            <person name="Kuo A."/>
            <person name="Grigoriev I.V."/>
            <person name="Allen A.E."/>
            <person name="Hazlebeck D."/>
            <person name="Allen E.E."/>
        </authorList>
    </citation>
    <scope>NUCLEOTIDE SEQUENCE</scope>
    <source>
        <strain evidence="3">Hildebrandi</strain>
    </source>
</reference>
<comment type="caution">
    <text evidence="3">The sequence shown here is derived from an EMBL/GenBank/DDBJ whole genome shotgun (WGS) entry which is preliminary data.</text>
</comment>
<dbReference type="OrthoDB" id="75703at2759"/>
<dbReference type="AlphaFoldDB" id="A0A9K3PCL6"/>
<protein>
    <submittedName>
        <fullName evidence="3">Uncharacterized protein</fullName>
    </submittedName>
</protein>
<accession>A0A9K3PCL6</accession>
<gene>
    <name evidence="3" type="ORF">IV203_020721</name>
    <name evidence="2" type="ORF">IV203_021589</name>
</gene>
<sequence>MEHSKRKELRRRVGQHDDSRMLLDSSETGKAATLYRRRVFCYKRSIICVYSLQIEKPPQRIRLREVYLGESYIHEHYHRNDDSLWDPNDDQDIQYSKAPAKGKRYCFAAAIQGPDPRVVQHDGGLAKERKAGLVPNTLWAYCPQSRGANTGDYHKFFDGENFVNWWKTRSFQTCTNHL</sequence>
<dbReference type="EMBL" id="JAGRRH010000052">
    <property type="protein sequence ID" value="KAG7338657.1"/>
    <property type="molecule type" value="Genomic_DNA"/>
</dbReference>
<evidence type="ECO:0000313" key="4">
    <source>
        <dbReference type="Proteomes" id="UP000693970"/>
    </source>
</evidence>
<proteinExistence type="predicted"/>